<dbReference type="Pfam" id="PF01494">
    <property type="entry name" value="FAD_binding_3"/>
    <property type="match status" value="2"/>
</dbReference>
<keyword evidence="5" id="KW-0503">Monooxygenase</keyword>
<organism evidence="5 6">
    <name type="scientific">Histidinibacterium aquaticum</name>
    <dbReference type="NCBI Taxonomy" id="2613962"/>
    <lineage>
        <taxon>Bacteria</taxon>
        <taxon>Pseudomonadati</taxon>
        <taxon>Pseudomonadota</taxon>
        <taxon>Alphaproteobacteria</taxon>
        <taxon>Rhodobacterales</taxon>
        <taxon>Paracoccaceae</taxon>
        <taxon>Histidinibacterium</taxon>
    </lineage>
</organism>
<evidence type="ECO:0000256" key="1">
    <source>
        <dbReference type="ARBA" id="ARBA00001974"/>
    </source>
</evidence>
<name>A0A5J5GKP3_9RHOB</name>
<dbReference type="Proteomes" id="UP000326554">
    <property type="component" value="Unassembled WGS sequence"/>
</dbReference>
<dbReference type="Gene3D" id="3.50.50.60">
    <property type="entry name" value="FAD/NAD(P)-binding domain"/>
    <property type="match status" value="2"/>
</dbReference>
<gene>
    <name evidence="5" type="ORF">F3S47_05780</name>
</gene>
<evidence type="ECO:0000313" key="5">
    <source>
        <dbReference type="EMBL" id="KAA9008775.1"/>
    </source>
</evidence>
<dbReference type="PANTHER" id="PTHR43004:SF19">
    <property type="entry name" value="BINDING MONOOXYGENASE, PUTATIVE (JCVI)-RELATED"/>
    <property type="match status" value="1"/>
</dbReference>
<dbReference type="GO" id="GO:0016709">
    <property type="term" value="F:oxidoreductase activity, acting on paired donors, with incorporation or reduction of molecular oxygen, NAD(P)H as one donor, and incorporation of one atom of oxygen"/>
    <property type="evidence" value="ECO:0007669"/>
    <property type="project" value="UniProtKB-ARBA"/>
</dbReference>
<dbReference type="InterPro" id="IPR036188">
    <property type="entry name" value="FAD/NAD-bd_sf"/>
</dbReference>
<feature type="domain" description="FAD-binding" evidence="4">
    <location>
        <begin position="335"/>
        <end position="401"/>
    </location>
</feature>
<dbReference type="EMBL" id="VYQE01000002">
    <property type="protein sequence ID" value="KAA9008775.1"/>
    <property type="molecule type" value="Genomic_DNA"/>
</dbReference>
<keyword evidence="3" id="KW-0274">FAD</keyword>
<reference evidence="5 6" key="1">
    <citation type="submission" date="2019-09" db="EMBL/GenBank/DDBJ databases">
        <authorList>
            <person name="Park J.-S."/>
            <person name="Choi H.-J."/>
        </authorList>
    </citation>
    <scope>NUCLEOTIDE SEQUENCE [LARGE SCALE GENOMIC DNA]</scope>
    <source>
        <strain evidence="5 6">176SS1-4</strain>
    </source>
</reference>
<comment type="cofactor">
    <cofactor evidence="1">
        <name>FAD</name>
        <dbReference type="ChEBI" id="CHEBI:57692"/>
    </cofactor>
</comment>
<feature type="domain" description="FAD-binding" evidence="4">
    <location>
        <begin position="89"/>
        <end position="298"/>
    </location>
</feature>
<proteinExistence type="predicted"/>
<dbReference type="InterPro" id="IPR050641">
    <property type="entry name" value="RIFMO-like"/>
</dbReference>
<keyword evidence="2" id="KW-0285">Flavoprotein</keyword>
<dbReference type="SUPFAM" id="SSF51905">
    <property type="entry name" value="FAD/NAD(P)-binding domain"/>
    <property type="match status" value="1"/>
</dbReference>
<dbReference type="InterPro" id="IPR002938">
    <property type="entry name" value="FAD-bd"/>
</dbReference>
<evidence type="ECO:0000313" key="6">
    <source>
        <dbReference type="Proteomes" id="UP000326554"/>
    </source>
</evidence>
<evidence type="ECO:0000256" key="3">
    <source>
        <dbReference type="ARBA" id="ARBA00022827"/>
    </source>
</evidence>
<dbReference type="GO" id="GO:0071949">
    <property type="term" value="F:FAD binding"/>
    <property type="evidence" value="ECO:0007669"/>
    <property type="project" value="InterPro"/>
</dbReference>
<protein>
    <submittedName>
        <fullName evidence="5">FAD-dependent monooxygenase</fullName>
    </submittedName>
</protein>
<keyword evidence="5" id="KW-0560">Oxidoreductase</keyword>
<dbReference type="PRINTS" id="PR00420">
    <property type="entry name" value="RNGMNOXGNASE"/>
</dbReference>
<evidence type="ECO:0000259" key="4">
    <source>
        <dbReference type="Pfam" id="PF01494"/>
    </source>
</evidence>
<comment type="caution">
    <text evidence="5">The sequence shown here is derived from an EMBL/GenBank/DDBJ whole genome shotgun (WGS) entry which is preliminary data.</text>
</comment>
<keyword evidence="6" id="KW-1185">Reference proteome</keyword>
<dbReference type="AlphaFoldDB" id="A0A5J5GKP3"/>
<dbReference type="PANTHER" id="PTHR43004">
    <property type="entry name" value="TRK SYSTEM POTASSIUM UPTAKE PROTEIN"/>
    <property type="match status" value="1"/>
</dbReference>
<sequence>MAGARDGDICRHAARSRLGACGAGNARYALCACESADRGRQRLRRFFRSGNETQRSAATARSNRLGSILRWEMPTAKNVVPVNTRIPMDTPVLIVGAGPTGLTAALELARRNVPVRIIERRDGPSILSRAVGIMPWAMDILDASGAGPLVREASQPTRRLEVWSGSRRAASLRMDVDPDPHVRLFCLPQNETETILASRLSAHGVTVDYGQRLDSIEETEDAVRSTINGSIHMASYVLGADGVRSAVRAHLGQELRGFDLQSKWSIADVDAPEWSEPGVFRVFLRDDGEAIFVIPIGPTRFRAVASVPDALAAMPVPIPVTRVHREGDFIIGIRQVGSYGRRRVWLAGDAAHTHSPVGGRGMNLGIEDAAEWAERLIGDRLERGIDEGYSVSRHVRGQEIIAFTERARRLVARRAGLGRSLALNALGTLGNMAPLNRAIARRMLLT</sequence>
<accession>A0A5J5GKP3</accession>
<evidence type="ECO:0000256" key="2">
    <source>
        <dbReference type="ARBA" id="ARBA00022630"/>
    </source>
</evidence>